<reference evidence="4 5" key="1">
    <citation type="submission" date="2022-01" db="EMBL/GenBank/DDBJ databases">
        <title>Novel bile acid biosynthetic pathways are enriched in the microbiome of centenarians.</title>
        <authorList>
            <person name="Sato Y."/>
            <person name="Atarashi K."/>
            <person name="Plichta R.D."/>
            <person name="Arai Y."/>
            <person name="Sasajima S."/>
            <person name="Kearney M.S."/>
            <person name="Suda W."/>
            <person name="Takeshita K."/>
            <person name="Sasaki T."/>
            <person name="Okamoto S."/>
            <person name="Skelly N.A."/>
            <person name="Okamura Y."/>
            <person name="Vlamakis H."/>
            <person name="Li Y."/>
            <person name="Tanoue T."/>
            <person name="Takei H."/>
            <person name="Nittono H."/>
            <person name="Narushima S."/>
            <person name="Irie J."/>
            <person name="Itoh H."/>
            <person name="Moriya K."/>
            <person name="Sugiura Y."/>
            <person name="Suematsu M."/>
            <person name="Moritoki N."/>
            <person name="Shibata S."/>
            <person name="Littman R.D."/>
            <person name="Fischbach A.M."/>
            <person name="Uwamino Y."/>
            <person name="Inoue T."/>
            <person name="Honda A."/>
            <person name="Hattori M."/>
            <person name="Murai T."/>
            <person name="Xavier J.R."/>
            <person name="Hirose N."/>
            <person name="Honda K."/>
        </authorList>
    </citation>
    <scope>NUCLEOTIDE SEQUENCE [LARGE SCALE GENOMIC DNA]</scope>
    <source>
        <strain evidence="4 5">CE91-St30</strain>
    </source>
</reference>
<protein>
    <recommendedName>
        <fullName evidence="3">Sulfur carrier protein FdhD</fullName>
    </recommendedName>
</protein>
<dbReference type="PIRSF" id="PIRSF015626">
    <property type="entry name" value="FdhD"/>
    <property type="match status" value="1"/>
</dbReference>
<evidence type="ECO:0000313" key="5">
    <source>
        <dbReference type="Proteomes" id="UP001320544"/>
    </source>
</evidence>
<dbReference type="InterPro" id="IPR016193">
    <property type="entry name" value="Cytidine_deaminase-like"/>
</dbReference>
<comment type="similarity">
    <text evidence="3">Belongs to the FdhD family.</text>
</comment>
<dbReference type="Proteomes" id="UP001320544">
    <property type="component" value="Chromosome"/>
</dbReference>
<evidence type="ECO:0000256" key="2">
    <source>
        <dbReference type="ARBA" id="ARBA00023150"/>
    </source>
</evidence>
<dbReference type="NCBIfam" id="TIGR00129">
    <property type="entry name" value="fdhD_narQ"/>
    <property type="match status" value="1"/>
</dbReference>
<dbReference type="SUPFAM" id="SSF53927">
    <property type="entry name" value="Cytidine deaminase-like"/>
    <property type="match status" value="1"/>
</dbReference>
<proteinExistence type="inferred from homology"/>
<keyword evidence="2 3" id="KW-0501">Molybdenum cofactor biosynthesis</keyword>
<feature type="binding site" evidence="3">
    <location>
        <begin position="246"/>
        <end position="251"/>
    </location>
    <ligand>
        <name>Mo-bis(molybdopterin guanine dinucleotide)</name>
        <dbReference type="ChEBI" id="CHEBI:60539"/>
    </ligand>
</feature>
<evidence type="ECO:0000256" key="3">
    <source>
        <dbReference type="HAMAP-Rule" id="MF_00187"/>
    </source>
</evidence>
<keyword evidence="1 3" id="KW-0963">Cytoplasm</keyword>
<comment type="function">
    <text evidence="3">Required for formate dehydrogenase (FDH) activity. Acts as a sulfur carrier protein that transfers sulfur from IscS to the molybdenum cofactor prior to its insertion into FDH.</text>
</comment>
<dbReference type="Gene3D" id="3.40.140.10">
    <property type="entry name" value="Cytidine Deaminase, domain 2"/>
    <property type="match status" value="1"/>
</dbReference>
<comment type="subcellular location">
    <subcellularLocation>
        <location evidence="3">Cytoplasm</location>
    </subcellularLocation>
</comment>
<dbReference type="PANTHER" id="PTHR30592">
    <property type="entry name" value="FORMATE DEHYDROGENASE"/>
    <property type="match status" value="1"/>
</dbReference>
<dbReference type="PANTHER" id="PTHR30592:SF1">
    <property type="entry name" value="SULFUR CARRIER PROTEIN FDHD"/>
    <property type="match status" value="1"/>
</dbReference>
<dbReference type="Pfam" id="PF02634">
    <property type="entry name" value="FdhD-NarQ"/>
    <property type="match status" value="1"/>
</dbReference>
<dbReference type="EMBL" id="AP025564">
    <property type="protein sequence ID" value="BDE97601.1"/>
    <property type="molecule type" value="Genomic_DNA"/>
</dbReference>
<evidence type="ECO:0000313" key="4">
    <source>
        <dbReference type="EMBL" id="BDE97601.1"/>
    </source>
</evidence>
<dbReference type="HAMAP" id="MF_00187">
    <property type="entry name" value="FdhD"/>
    <property type="match status" value="1"/>
</dbReference>
<sequence length="266" mass="28342">MGQGSRAYMTNVSALRIARDGSSLRDEAIAAEVPVVVRFGNEAISLTCTPCDLEDLAFGLSFSSGFIERAEEVRAVSVCEEADGFVVSIEPGCEVRRAISGVSASTSPCPAVVAPALPGFDVGLLPEGPHIAPEDVWKASDELFALQGMHQDTGATHAAMFVDCATGRRFVREDIGRHIAIDKLIGSLLREGVDPSSGFMFLSSRCALDLAIRCARFGIAIVATISAPTSAVVEFGERVNMTLAAFARKDRFTVYTHPERIDRAGC</sequence>
<dbReference type="InterPro" id="IPR003786">
    <property type="entry name" value="FdhD"/>
</dbReference>
<name>A0ABM7WMG1_9ACTN</name>
<keyword evidence="5" id="KW-1185">Reference proteome</keyword>
<gene>
    <name evidence="4" type="primary">fdhD_2</name>
    <name evidence="3" type="synonym">fdhD</name>
    <name evidence="4" type="ORF">CE91St30_29340</name>
</gene>
<dbReference type="RefSeq" id="WP_180995279.1">
    <property type="nucleotide sequence ID" value="NZ_AP025564.1"/>
</dbReference>
<feature type="active site" description="Cysteine persulfide intermediate" evidence="3">
    <location>
        <position position="109"/>
    </location>
</feature>
<accession>A0ABM7WMG1</accession>
<dbReference type="Gene3D" id="3.10.20.10">
    <property type="match status" value="1"/>
</dbReference>
<evidence type="ECO:0000256" key="1">
    <source>
        <dbReference type="ARBA" id="ARBA00022490"/>
    </source>
</evidence>
<organism evidence="4 5">
    <name type="scientific">Raoultibacter timonensis</name>
    <dbReference type="NCBI Taxonomy" id="1907662"/>
    <lineage>
        <taxon>Bacteria</taxon>
        <taxon>Bacillati</taxon>
        <taxon>Actinomycetota</taxon>
        <taxon>Coriobacteriia</taxon>
        <taxon>Eggerthellales</taxon>
        <taxon>Eggerthellaceae</taxon>
        <taxon>Raoultibacter</taxon>
    </lineage>
</organism>